<dbReference type="GO" id="GO:0051537">
    <property type="term" value="F:2 iron, 2 sulfur cluster binding"/>
    <property type="evidence" value="ECO:0007669"/>
    <property type="project" value="UniProtKB-KW"/>
</dbReference>
<evidence type="ECO:0000256" key="5">
    <source>
        <dbReference type="ARBA" id="ARBA00023004"/>
    </source>
</evidence>
<protein>
    <submittedName>
        <fullName evidence="9">Oxidoreductase</fullName>
    </submittedName>
</protein>
<evidence type="ECO:0000313" key="9">
    <source>
        <dbReference type="EMBL" id="AZL60045.1"/>
    </source>
</evidence>
<gene>
    <name evidence="9" type="ORF">EI545_15120</name>
</gene>
<dbReference type="InterPro" id="IPR050415">
    <property type="entry name" value="MRET"/>
</dbReference>
<feature type="domain" description="2Fe-2S ferredoxin-type" evidence="7">
    <location>
        <begin position="234"/>
        <end position="322"/>
    </location>
</feature>
<dbReference type="OrthoDB" id="9792185at2"/>
<evidence type="ECO:0000259" key="7">
    <source>
        <dbReference type="PROSITE" id="PS51085"/>
    </source>
</evidence>
<dbReference type="InterPro" id="IPR001041">
    <property type="entry name" value="2Fe-2S_ferredoxin-type"/>
</dbReference>
<organism evidence="9 10">
    <name type="scientific">Tabrizicola piscis</name>
    <dbReference type="NCBI Taxonomy" id="2494374"/>
    <lineage>
        <taxon>Bacteria</taxon>
        <taxon>Pseudomonadati</taxon>
        <taxon>Pseudomonadota</taxon>
        <taxon>Alphaproteobacteria</taxon>
        <taxon>Rhodobacterales</taxon>
        <taxon>Paracoccaceae</taxon>
        <taxon>Tabrizicola</taxon>
    </lineage>
</organism>
<dbReference type="GO" id="GO:0046872">
    <property type="term" value="F:metal ion binding"/>
    <property type="evidence" value="ECO:0007669"/>
    <property type="project" value="UniProtKB-KW"/>
</dbReference>
<feature type="domain" description="FAD-binding FR-type" evidence="8">
    <location>
        <begin position="2"/>
        <end position="103"/>
    </location>
</feature>
<reference evidence="9 10" key="1">
    <citation type="submission" date="2018-12" db="EMBL/GenBank/DDBJ databases">
        <title>Complete genome sequencing of Tabrizicola sp. K13M18.</title>
        <authorList>
            <person name="Bae J.-W."/>
        </authorList>
    </citation>
    <scope>NUCLEOTIDE SEQUENCE [LARGE SCALE GENOMIC DNA]</scope>
    <source>
        <strain evidence="9 10">K13M18</strain>
    </source>
</reference>
<keyword evidence="10" id="KW-1185">Reference proteome</keyword>
<keyword evidence="6" id="KW-0411">Iron-sulfur</keyword>
<evidence type="ECO:0000256" key="6">
    <source>
        <dbReference type="ARBA" id="ARBA00023014"/>
    </source>
</evidence>
<dbReference type="GO" id="GO:0016491">
    <property type="term" value="F:oxidoreductase activity"/>
    <property type="evidence" value="ECO:0007669"/>
    <property type="project" value="UniProtKB-KW"/>
</dbReference>
<dbReference type="InterPro" id="IPR008333">
    <property type="entry name" value="Cbr1-like_FAD-bd_dom"/>
</dbReference>
<evidence type="ECO:0000256" key="3">
    <source>
        <dbReference type="ARBA" id="ARBA00022723"/>
    </source>
</evidence>
<dbReference type="InterPro" id="IPR006058">
    <property type="entry name" value="2Fe2S_fd_BS"/>
</dbReference>
<dbReference type="InterPro" id="IPR012675">
    <property type="entry name" value="Beta-grasp_dom_sf"/>
</dbReference>
<dbReference type="InterPro" id="IPR017927">
    <property type="entry name" value="FAD-bd_FR_type"/>
</dbReference>
<dbReference type="SUPFAM" id="SSF54292">
    <property type="entry name" value="2Fe-2S ferredoxin-like"/>
    <property type="match status" value="1"/>
</dbReference>
<dbReference type="Gene3D" id="2.40.30.10">
    <property type="entry name" value="Translation factors"/>
    <property type="match status" value="1"/>
</dbReference>
<keyword evidence="5" id="KW-0408">Iron</keyword>
<keyword evidence="2" id="KW-0001">2Fe-2S</keyword>
<dbReference type="EMBL" id="CP034328">
    <property type="protein sequence ID" value="AZL60045.1"/>
    <property type="molecule type" value="Genomic_DNA"/>
</dbReference>
<accession>A0A3S8U9A5</accession>
<dbReference type="AlphaFoldDB" id="A0A3S8U9A5"/>
<dbReference type="InterPro" id="IPR017938">
    <property type="entry name" value="Riboflavin_synthase-like_b-brl"/>
</dbReference>
<dbReference type="Gene3D" id="3.40.50.80">
    <property type="entry name" value="Nucleotide-binding domain of ferredoxin-NADP reductase (FNR) module"/>
    <property type="match status" value="1"/>
</dbReference>
<dbReference type="PRINTS" id="PR00409">
    <property type="entry name" value="PHDIOXRDTASE"/>
</dbReference>
<dbReference type="CDD" id="cd00207">
    <property type="entry name" value="fer2"/>
    <property type="match status" value="1"/>
</dbReference>
<dbReference type="RefSeq" id="WP_125326240.1">
    <property type="nucleotide sequence ID" value="NZ_CP034328.1"/>
</dbReference>
<dbReference type="Proteomes" id="UP000282002">
    <property type="component" value="Chromosome"/>
</dbReference>
<dbReference type="Gene3D" id="3.10.20.30">
    <property type="match status" value="1"/>
</dbReference>
<dbReference type="CDD" id="cd06185">
    <property type="entry name" value="PDR_like"/>
    <property type="match status" value="1"/>
</dbReference>
<dbReference type="Pfam" id="PF00111">
    <property type="entry name" value="Fer2"/>
    <property type="match status" value="1"/>
</dbReference>
<evidence type="ECO:0000313" key="10">
    <source>
        <dbReference type="Proteomes" id="UP000282002"/>
    </source>
</evidence>
<proteinExistence type="predicted"/>
<keyword evidence="3" id="KW-0479">Metal-binding</keyword>
<evidence type="ECO:0000259" key="8">
    <source>
        <dbReference type="PROSITE" id="PS51384"/>
    </source>
</evidence>
<dbReference type="InterPro" id="IPR036010">
    <property type="entry name" value="2Fe-2S_ferredoxin-like_sf"/>
</dbReference>
<dbReference type="PANTHER" id="PTHR47354">
    <property type="entry name" value="NADH OXIDOREDUCTASE HCR"/>
    <property type="match status" value="1"/>
</dbReference>
<dbReference type="KEGG" id="taw:EI545_15120"/>
<dbReference type="InterPro" id="IPR039261">
    <property type="entry name" value="FNR_nucleotide-bd"/>
</dbReference>
<evidence type="ECO:0000256" key="4">
    <source>
        <dbReference type="ARBA" id="ARBA00023002"/>
    </source>
</evidence>
<name>A0A3S8U9A5_9RHOB</name>
<dbReference type="PROSITE" id="PS51085">
    <property type="entry name" value="2FE2S_FER_2"/>
    <property type="match status" value="1"/>
</dbReference>
<dbReference type="PROSITE" id="PS51384">
    <property type="entry name" value="FAD_FR"/>
    <property type="match status" value="1"/>
</dbReference>
<keyword evidence="1" id="KW-0285">Flavoprotein</keyword>
<dbReference type="SUPFAM" id="SSF63380">
    <property type="entry name" value="Riboflavin synthase domain-like"/>
    <property type="match status" value="1"/>
</dbReference>
<keyword evidence="4" id="KW-0560">Oxidoreductase</keyword>
<dbReference type="PROSITE" id="PS00197">
    <property type="entry name" value="2FE2S_FER_1"/>
    <property type="match status" value="1"/>
</dbReference>
<dbReference type="SUPFAM" id="SSF52343">
    <property type="entry name" value="Ferredoxin reductase-like, C-terminal NADP-linked domain"/>
    <property type="match status" value="1"/>
</dbReference>
<dbReference type="PANTHER" id="PTHR47354:SF1">
    <property type="entry name" value="CARNITINE MONOOXYGENASE REDUCTASE SUBUNIT"/>
    <property type="match status" value="1"/>
</dbReference>
<dbReference type="Pfam" id="PF00970">
    <property type="entry name" value="FAD_binding_6"/>
    <property type="match status" value="1"/>
</dbReference>
<sequence length="322" mass="34762">MTDTLTVRVVAKAIVAQDTYAFRFAGIDQQLPACDAGAHVDVHLPSGLVRQYSLTRPNHGNERYEIGVLRDPNGRGGSVEMCDTVQVGDTVRISSPRNNFALHPGHGRYLLLAGGIGITPILAMARALEARGADYLVYACARKPERAPFMEEIKAEPIAANFQWYFDEVEGGCRLDIGALVATVTKNDQVYACGPTAFLDAAEKACAVLAPGRFHQERFKANLEPLSEDQMGAFEVQLRVDGPVLTVPGDKSLLETLADHGYEVPKSCLEGVCGTCIMPLLASGEVIHRDTCLYPDEQQNNTSIAVCVSRGAPGSRLVIDFG</sequence>
<evidence type="ECO:0000256" key="1">
    <source>
        <dbReference type="ARBA" id="ARBA00022630"/>
    </source>
</evidence>
<evidence type="ECO:0000256" key="2">
    <source>
        <dbReference type="ARBA" id="ARBA00022714"/>
    </source>
</evidence>